<evidence type="ECO:0000256" key="7">
    <source>
        <dbReference type="SAM" id="Phobius"/>
    </source>
</evidence>
<keyword evidence="11" id="KW-1185">Reference proteome</keyword>
<dbReference type="Gene3D" id="2.40.10.340">
    <property type="entry name" value="Rod shape-determining protein MreC, domain 1"/>
    <property type="match status" value="1"/>
</dbReference>
<evidence type="ECO:0000256" key="3">
    <source>
        <dbReference type="ARBA" id="ARBA00022960"/>
    </source>
</evidence>
<evidence type="ECO:0000313" key="9">
    <source>
        <dbReference type="EMBL" id="AIZ36569.1"/>
    </source>
</evidence>
<dbReference type="RefSeq" id="WP_041953975.1">
    <property type="nucleotide sequence ID" value="NZ_BHYQ01000003.1"/>
</dbReference>
<dbReference type="InterPro" id="IPR042177">
    <property type="entry name" value="Cell/Rod_1"/>
</dbReference>
<feature type="transmembrane region" description="Helical" evidence="7">
    <location>
        <begin position="12"/>
        <end position="30"/>
    </location>
</feature>
<reference evidence="9 11" key="1">
    <citation type="submission" date="2014-10" db="EMBL/GenBank/DDBJ databases">
        <title>Complete genome sequence of Parvimonas micra KCOM 1535 (= ChDC B708).</title>
        <authorList>
            <person name="Kook J.-K."/>
            <person name="Park S.-N."/>
            <person name="Lim Y.K."/>
            <person name="Roh H."/>
        </authorList>
    </citation>
    <scope>NUCLEOTIDE SEQUENCE [LARGE SCALE GENOMIC DNA]</scope>
    <source>
        <strain evidence="9">KCOM 1535</strain>
        <strain evidence="11">KCOM 1535 / ChDC B708</strain>
    </source>
</reference>
<proteinExistence type="inferred from homology"/>
<dbReference type="STRING" id="33033.NW74_04100"/>
<dbReference type="Proteomes" id="UP000031386">
    <property type="component" value="Chromosome"/>
</dbReference>
<name>A0A0B4S268_9FIRM</name>
<keyword evidence="7" id="KW-0812">Transmembrane</keyword>
<dbReference type="EMBL" id="CP009761">
    <property type="protein sequence ID" value="AIZ36569.1"/>
    <property type="molecule type" value="Genomic_DNA"/>
</dbReference>
<evidence type="ECO:0000256" key="6">
    <source>
        <dbReference type="SAM" id="Coils"/>
    </source>
</evidence>
<dbReference type="Proteomes" id="UP000758611">
    <property type="component" value="Unassembled WGS sequence"/>
</dbReference>
<gene>
    <name evidence="10" type="primary">mreC</name>
    <name evidence="10" type="ORF">HXM94_02585</name>
    <name evidence="9" type="ORF">NW74_04100</name>
</gene>
<comment type="similarity">
    <text evidence="1 5">Belongs to the MreC family.</text>
</comment>
<evidence type="ECO:0000256" key="2">
    <source>
        <dbReference type="ARBA" id="ARBA00013855"/>
    </source>
</evidence>
<evidence type="ECO:0000313" key="10">
    <source>
        <dbReference type="EMBL" id="MBF1306667.1"/>
    </source>
</evidence>
<keyword evidence="3 5" id="KW-0133">Cell shape</keyword>
<dbReference type="Pfam" id="PF04085">
    <property type="entry name" value="MreC"/>
    <property type="match status" value="1"/>
</dbReference>
<evidence type="ECO:0000256" key="1">
    <source>
        <dbReference type="ARBA" id="ARBA00009369"/>
    </source>
</evidence>
<reference evidence="10" key="2">
    <citation type="submission" date="2020-04" db="EMBL/GenBank/DDBJ databases">
        <title>Deep metagenomics examines the oral microbiome during advanced dental caries in children, revealing novel taxa and co-occurrences with host molecules.</title>
        <authorList>
            <person name="Baker J.L."/>
            <person name="Morton J.T."/>
            <person name="Dinis M."/>
            <person name="Alvarez R."/>
            <person name="Tran N.C."/>
            <person name="Knight R."/>
            <person name="Edlund A."/>
        </authorList>
    </citation>
    <scope>NUCLEOTIDE SEQUENCE</scope>
    <source>
        <strain evidence="10">JCVI_23_bin.11</strain>
    </source>
</reference>
<evidence type="ECO:0000313" key="11">
    <source>
        <dbReference type="Proteomes" id="UP000031386"/>
    </source>
</evidence>
<dbReference type="OrthoDB" id="9792313at2"/>
<dbReference type="KEGG" id="pmic:NW74_04100"/>
<evidence type="ECO:0000259" key="8">
    <source>
        <dbReference type="Pfam" id="PF04085"/>
    </source>
</evidence>
<keyword evidence="7" id="KW-1133">Transmembrane helix</keyword>
<protein>
    <recommendedName>
        <fullName evidence="2 5">Cell shape-determining protein MreC</fullName>
    </recommendedName>
    <alternativeName>
        <fullName evidence="4 5">Cell shape protein MreC</fullName>
    </alternativeName>
</protein>
<dbReference type="PIRSF" id="PIRSF038471">
    <property type="entry name" value="MreC"/>
    <property type="match status" value="1"/>
</dbReference>
<dbReference type="InterPro" id="IPR042175">
    <property type="entry name" value="Cell/Rod_MreC_2"/>
</dbReference>
<dbReference type="InterPro" id="IPR055342">
    <property type="entry name" value="MreC_beta-barrel_core"/>
</dbReference>
<accession>A0A0B4S268</accession>
<comment type="function">
    <text evidence="5">Involved in formation and maintenance of cell shape.</text>
</comment>
<keyword evidence="7" id="KW-0472">Membrane</keyword>
<dbReference type="PANTHER" id="PTHR34138">
    <property type="entry name" value="CELL SHAPE-DETERMINING PROTEIN MREC"/>
    <property type="match status" value="1"/>
</dbReference>
<feature type="domain" description="Rod shape-determining protein MreC beta-barrel core" evidence="8">
    <location>
        <begin position="124"/>
        <end position="280"/>
    </location>
</feature>
<dbReference type="PANTHER" id="PTHR34138:SF1">
    <property type="entry name" value="CELL SHAPE-DETERMINING PROTEIN MREC"/>
    <property type="match status" value="1"/>
</dbReference>
<dbReference type="InterPro" id="IPR007221">
    <property type="entry name" value="MreC"/>
</dbReference>
<dbReference type="Gene3D" id="2.40.10.350">
    <property type="entry name" value="Rod shape-determining protein MreC, domain 2"/>
    <property type="match status" value="1"/>
</dbReference>
<evidence type="ECO:0000256" key="4">
    <source>
        <dbReference type="ARBA" id="ARBA00032089"/>
    </source>
</evidence>
<dbReference type="EMBL" id="JABZRE010000005">
    <property type="protein sequence ID" value="MBF1306667.1"/>
    <property type="molecule type" value="Genomic_DNA"/>
</dbReference>
<dbReference type="NCBIfam" id="TIGR00219">
    <property type="entry name" value="mreC"/>
    <property type="match status" value="1"/>
</dbReference>
<dbReference type="GO" id="GO:0005886">
    <property type="term" value="C:plasma membrane"/>
    <property type="evidence" value="ECO:0007669"/>
    <property type="project" value="TreeGrafter"/>
</dbReference>
<keyword evidence="6" id="KW-0175">Coiled coil</keyword>
<evidence type="ECO:0000256" key="5">
    <source>
        <dbReference type="PIRNR" id="PIRNR038471"/>
    </source>
</evidence>
<organism evidence="9 11">
    <name type="scientific">Parvimonas micra</name>
    <dbReference type="NCBI Taxonomy" id="33033"/>
    <lineage>
        <taxon>Bacteria</taxon>
        <taxon>Bacillati</taxon>
        <taxon>Bacillota</taxon>
        <taxon>Tissierellia</taxon>
        <taxon>Tissierellales</taxon>
        <taxon>Peptoniphilaceae</taxon>
        <taxon>Parvimonas</taxon>
    </lineage>
</organism>
<dbReference type="GO" id="GO:0008360">
    <property type="term" value="P:regulation of cell shape"/>
    <property type="evidence" value="ECO:0007669"/>
    <property type="project" value="UniProtKB-KW"/>
</dbReference>
<dbReference type="AlphaFoldDB" id="A0A0B4S268"/>
<sequence length="287" mass="31792">MNRFRNIKARKKKISFFTTVIILSSIIFFSNNSSIMNIGENAIGTVTSSISRIVYSSIASSKEVFKNIFGSKAIREENEKLKIENAELKEKNISMENIIAKEEFLKNEYNLYLKNKENLLSANVIALDNNSLFVRFNINKGSKDGVKVGDIIVQGTVGDKENTYIKAVVGKVVEVGYNWSKVSSLVDSASNVSFNVVRTQSYGAINGQENNLLSGFMYKSDADVVVGDKLVTSGRGGVFPRNLYIGEVTEVKSSENNLEKKVSVKSPVDFTTLFRVFVLKGNGESNE</sequence>
<feature type="coiled-coil region" evidence="6">
    <location>
        <begin position="71"/>
        <end position="98"/>
    </location>
</feature>